<name>A0A7D7EXW7_9CAUD</name>
<reference evidence="1 2" key="1">
    <citation type="submission" date="2020-03" db="EMBL/GenBank/DDBJ databases">
        <authorList>
            <person name="Chen G."/>
            <person name="Lin M."/>
            <person name="Fu H."/>
        </authorList>
    </citation>
    <scope>NUCLEOTIDE SEQUENCE [LARGE SCALE GENOMIC DNA]</scope>
</reference>
<accession>A0A7D7EXW7</accession>
<proteinExistence type="predicted"/>
<evidence type="ECO:0000313" key="2">
    <source>
        <dbReference type="Proteomes" id="UP000514515"/>
    </source>
</evidence>
<keyword evidence="2" id="KW-1185">Reference proteome</keyword>
<organism evidence="1 2">
    <name type="scientific">Vibrio phage phiV141</name>
    <dbReference type="NCBI Taxonomy" id="2723905"/>
    <lineage>
        <taxon>Viruses</taxon>
        <taxon>Duplodnaviria</taxon>
        <taxon>Heunggongvirae</taxon>
        <taxon>Uroviricota</taxon>
        <taxon>Caudoviricetes</taxon>
        <taxon>Autographivirales</taxon>
        <taxon>Autographivirales incertae sedis</taxon>
        <taxon>Fujianvirus</taxon>
        <taxon>Fujianvirus V141</taxon>
    </lineage>
</organism>
<evidence type="ECO:0000313" key="1">
    <source>
        <dbReference type="EMBL" id="QMP18278.1"/>
    </source>
</evidence>
<protein>
    <submittedName>
        <fullName evidence="1">Uncharacterized protein</fullName>
    </submittedName>
</protein>
<dbReference type="Proteomes" id="UP000514515">
    <property type="component" value="Segment"/>
</dbReference>
<sequence length="91" mass="10836">MQFHFPTGLEEEGKHFTKVQSITVETYSYHPRTNRRKLRKFIQDAWGVKPQFVKLFLKEMGFWTPEQLGESAEARQKLYAEALKWQQSQTS</sequence>
<dbReference type="EMBL" id="MT227925">
    <property type="protein sequence ID" value="QMP18278.1"/>
    <property type="molecule type" value="Genomic_DNA"/>
</dbReference>
<gene>
    <name evidence="1" type="ORF">phiV141_21</name>
</gene>